<dbReference type="Proteomes" id="UP000311605">
    <property type="component" value="Unassembled WGS sequence"/>
</dbReference>
<dbReference type="Pfam" id="PF13975">
    <property type="entry name" value="gag-asp_proteas"/>
    <property type="match status" value="1"/>
</dbReference>
<dbReference type="EC" id="3.4.23.-" evidence="3"/>
<protein>
    <submittedName>
        <fullName evidence="3">TIGR02281 family clan AA aspartic protease</fullName>
        <ecNumber evidence="3">3.4.23.-</ecNumber>
    </submittedName>
</protein>
<dbReference type="SUPFAM" id="SSF50630">
    <property type="entry name" value="Acid proteases"/>
    <property type="match status" value="1"/>
</dbReference>
<keyword evidence="3" id="KW-0645">Protease</keyword>
<organism evidence="3 4">
    <name type="scientific">Aliirhizobium smilacinae</name>
    <dbReference type="NCBI Taxonomy" id="1395944"/>
    <lineage>
        <taxon>Bacteria</taxon>
        <taxon>Pseudomonadati</taxon>
        <taxon>Pseudomonadota</taxon>
        <taxon>Alphaproteobacteria</taxon>
        <taxon>Hyphomicrobiales</taxon>
        <taxon>Rhizobiaceae</taxon>
        <taxon>Aliirhizobium</taxon>
    </lineage>
</organism>
<evidence type="ECO:0000313" key="4">
    <source>
        <dbReference type="Proteomes" id="UP000311605"/>
    </source>
</evidence>
<reference evidence="3 4" key="1">
    <citation type="submission" date="2019-06" db="EMBL/GenBank/DDBJ databases">
        <title>The draft genome of Rhizobium smilacinae PTYR-5.</title>
        <authorList>
            <person name="Liu L."/>
            <person name="Li L."/>
            <person name="Zhang X."/>
        </authorList>
    </citation>
    <scope>NUCLEOTIDE SEQUENCE [LARGE SCALE GENOMIC DNA]</scope>
    <source>
        <strain evidence="3 4">PTYR-5</strain>
    </source>
</reference>
<gene>
    <name evidence="3" type="ORF">FHP24_09740</name>
</gene>
<dbReference type="EMBL" id="VDMN01000001">
    <property type="protein sequence ID" value="TNM66457.1"/>
    <property type="molecule type" value="Genomic_DNA"/>
</dbReference>
<evidence type="ECO:0000256" key="1">
    <source>
        <dbReference type="SAM" id="MobiDB-lite"/>
    </source>
</evidence>
<dbReference type="RefSeq" id="WP_139675850.1">
    <property type="nucleotide sequence ID" value="NZ_VDMN01000001.1"/>
</dbReference>
<keyword evidence="3" id="KW-0378">Hydrolase</keyword>
<keyword evidence="2" id="KW-0732">Signal</keyword>
<dbReference type="PROSITE" id="PS00141">
    <property type="entry name" value="ASP_PROTEASE"/>
    <property type="match status" value="1"/>
</dbReference>
<feature type="region of interest" description="Disordered" evidence="1">
    <location>
        <begin position="27"/>
        <end position="54"/>
    </location>
</feature>
<comment type="caution">
    <text evidence="3">The sequence shown here is derived from an EMBL/GenBank/DDBJ whole genome shotgun (WGS) entry which is preliminary data.</text>
</comment>
<dbReference type="CDD" id="cd05483">
    <property type="entry name" value="retropepsin_like_bacteria"/>
    <property type="match status" value="1"/>
</dbReference>
<dbReference type="InterPro" id="IPR001969">
    <property type="entry name" value="Aspartic_peptidase_AS"/>
</dbReference>
<dbReference type="AlphaFoldDB" id="A0A5C4XTE2"/>
<dbReference type="InterPro" id="IPR021109">
    <property type="entry name" value="Peptidase_aspartic_dom_sf"/>
</dbReference>
<feature type="chain" id="PRO_5022866353" evidence="2">
    <location>
        <begin position="22"/>
        <end position="178"/>
    </location>
</feature>
<feature type="signal peptide" evidence="2">
    <location>
        <begin position="1"/>
        <end position="21"/>
    </location>
</feature>
<dbReference type="GO" id="GO:0004190">
    <property type="term" value="F:aspartic-type endopeptidase activity"/>
    <property type="evidence" value="ECO:0007669"/>
    <property type="project" value="InterPro"/>
</dbReference>
<evidence type="ECO:0000256" key="2">
    <source>
        <dbReference type="SAM" id="SignalP"/>
    </source>
</evidence>
<dbReference type="InterPro" id="IPR034122">
    <property type="entry name" value="Retropepsin-like_bacterial"/>
</dbReference>
<feature type="compositionally biased region" description="Low complexity" evidence="1">
    <location>
        <begin position="29"/>
        <end position="53"/>
    </location>
</feature>
<evidence type="ECO:0000313" key="3">
    <source>
        <dbReference type="EMBL" id="TNM66457.1"/>
    </source>
</evidence>
<dbReference type="OrthoDB" id="7595324at2"/>
<accession>A0A5C4XTE2</accession>
<dbReference type="NCBIfam" id="TIGR02281">
    <property type="entry name" value="clan_AA_DTGA"/>
    <property type="match status" value="1"/>
</dbReference>
<keyword evidence="4" id="KW-1185">Reference proteome</keyword>
<dbReference type="GO" id="GO:0006508">
    <property type="term" value="P:proteolysis"/>
    <property type="evidence" value="ECO:0007669"/>
    <property type="project" value="UniProtKB-KW"/>
</dbReference>
<proteinExistence type="predicted"/>
<dbReference type="InterPro" id="IPR011969">
    <property type="entry name" value="Clan_AA_Asp_peptidase_C"/>
</dbReference>
<name>A0A5C4XTE2_9HYPH</name>
<dbReference type="Gene3D" id="2.40.70.10">
    <property type="entry name" value="Acid Proteases"/>
    <property type="match status" value="1"/>
</dbReference>
<sequence>MLLRTAMFAAVAILLATQIPALIERTDDPAQQQPAVRSPSSAPSSNSAPQAASLTPGTMVLNADGRGHFIGTFRLNGKSVTGLVDTGASVVAINERTARMLGYSANSLEFRYPMQTANGQTQAAHIVLDRVEIGNVRVRNVDAMVLRDEALSDTLVGMSFLTKLKSYQVKGGSLTLAN</sequence>